<keyword evidence="2" id="KW-0175">Coiled coil</keyword>
<dbReference type="PANTHER" id="PTHR30203">
    <property type="entry name" value="OUTER MEMBRANE CATION EFFLUX PROTEIN"/>
    <property type="match status" value="1"/>
</dbReference>
<evidence type="ECO:0000313" key="4">
    <source>
        <dbReference type="EMBL" id="RZS74927.1"/>
    </source>
</evidence>
<dbReference type="InterPro" id="IPR010131">
    <property type="entry name" value="MdtP/NodT-like"/>
</dbReference>
<evidence type="ECO:0000313" key="5">
    <source>
        <dbReference type="Proteomes" id="UP000293874"/>
    </source>
</evidence>
<evidence type="ECO:0000256" key="2">
    <source>
        <dbReference type="SAM" id="Coils"/>
    </source>
</evidence>
<comment type="caution">
    <text evidence="4">The sequence shown here is derived from an EMBL/GenBank/DDBJ whole genome shotgun (WGS) entry which is preliminary data.</text>
</comment>
<feature type="coiled-coil region" evidence="2">
    <location>
        <begin position="188"/>
        <end position="215"/>
    </location>
</feature>
<dbReference type="GO" id="GO:0015562">
    <property type="term" value="F:efflux transmembrane transporter activity"/>
    <property type="evidence" value="ECO:0007669"/>
    <property type="project" value="InterPro"/>
</dbReference>
<dbReference type="InterPro" id="IPR003423">
    <property type="entry name" value="OMP_efflux"/>
</dbReference>
<dbReference type="OrthoDB" id="9791261at2"/>
<dbReference type="Pfam" id="PF02321">
    <property type="entry name" value="OEP"/>
    <property type="match status" value="1"/>
</dbReference>
<feature type="signal peptide" evidence="3">
    <location>
        <begin position="1"/>
        <end position="21"/>
    </location>
</feature>
<evidence type="ECO:0000256" key="1">
    <source>
        <dbReference type="ARBA" id="ARBA00007613"/>
    </source>
</evidence>
<dbReference type="Proteomes" id="UP000293874">
    <property type="component" value="Unassembled WGS sequence"/>
</dbReference>
<name>A0A4Q7N037_9BACT</name>
<comment type="similarity">
    <text evidence="1">Belongs to the outer membrane factor (OMF) (TC 1.B.17) family.</text>
</comment>
<dbReference type="Gene3D" id="1.20.1600.10">
    <property type="entry name" value="Outer membrane efflux proteins (OEP)"/>
    <property type="match status" value="1"/>
</dbReference>
<sequence>MKKQLYLILTVLITCNATVHAQAPDTLHLTLHEAEQRFIHSNLSLLAAKYNIDIAKTEVITSGLYHNPELSFENVLYDPENKRWLEPGYHGQNTAELSQVIILAGKRNKAVLLAQSQVKLSEHEFYDLVRTLTFTLRDNFYHLSFLQRSLGLYDAQIASLNRIVTGFKEQLAKGNIAQKELLRIQSLLYTLKATKKELQQEVNAVSTELKMLTRIDPAIPVTPVWTEPSFSFHPLQELNVQQLLDSARTHRQDLLAAKENVNSQELNRKLQKALAVPDLTVGITYDRQGSYIRDYTGVKVAMPLPLFNRNQGNIRQAESRILQSKTQLQHAEDQLAHEVMQRYTDALNAEALYEGIDQEFDDQFHHLIEEVQKNFVRRNISLLEFIDFYDSYKETIISLHQIRYNRYRALEQINFVSGTQLIHL</sequence>
<evidence type="ECO:0000256" key="3">
    <source>
        <dbReference type="SAM" id="SignalP"/>
    </source>
</evidence>
<accession>A0A4Q7N037</accession>
<dbReference type="SUPFAM" id="SSF56954">
    <property type="entry name" value="Outer membrane efflux proteins (OEP)"/>
    <property type="match status" value="1"/>
</dbReference>
<keyword evidence="5" id="KW-1185">Reference proteome</keyword>
<dbReference type="RefSeq" id="WP_130539349.1">
    <property type="nucleotide sequence ID" value="NZ_CP042431.1"/>
</dbReference>
<feature type="chain" id="PRO_5020376884" evidence="3">
    <location>
        <begin position="22"/>
        <end position="424"/>
    </location>
</feature>
<protein>
    <submittedName>
        <fullName evidence="4">Cobalt-zinc-cadmium efflux system outer membrane protein</fullName>
    </submittedName>
</protein>
<gene>
    <name evidence="4" type="ORF">EV199_0779</name>
</gene>
<dbReference type="AlphaFoldDB" id="A0A4Q7N037"/>
<dbReference type="PANTHER" id="PTHR30203:SF23">
    <property type="entry name" value="OUTER MEMBRANE EFFLUX PROTEIN"/>
    <property type="match status" value="1"/>
</dbReference>
<dbReference type="EMBL" id="SGXA01000001">
    <property type="protein sequence ID" value="RZS74927.1"/>
    <property type="molecule type" value="Genomic_DNA"/>
</dbReference>
<reference evidence="4 5" key="1">
    <citation type="submission" date="2019-02" db="EMBL/GenBank/DDBJ databases">
        <title>Genomic Encyclopedia of Type Strains, Phase IV (KMG-IV): sequencing the most valuable type-strain genomes for metagenomic binning, comparative biology and taxonomic classification.</title>
        <authorList>
            <person name="Goeker M."/>
        </authorList>
    </citation>
    <scope>NUCLEOTIDE SEQUENCE [LARGE SCALE GENOMIC DNA]</scope>
    <source>
        <strain evidence="4 5">DSM 18116</strain>
    </source>
</reference>
<organism evidence="4 5">
    <name type="scientific">Pseudobacter ginsenosidimutans</name>
    <dbReference type="NCBI Taxonomy" id="661488"/>
    <lineage>
        <taxon>Bacteria</taxon>
        <taxon>Pseudomonadati</taxon>
        <taxon>Bacteroidota</taxon>
        <taxon>Chitinophagia</taxon>
        <taxon>Chitinophagales</taxon>
        <taxon>Chitinophagaceae</taxon>
        <taxon>Pseudobacter</taxon>
    </lineage>
</organism>
<proteinExistence type="inferred from homology"/>
<keyword evidence="3" id="KW-0732">Signal</keyword>